<reference evidence="10" key="1">
    <citation type="journal article" date="2014" name="Genome Announc.">
        <title>De novo whole-genome sequence and genome annotation of Lichtheimia ramosa.</title>
        <authorList>
            <person name="Linde J."/>
            <person name="Schwartze V."/>
            <person name="Binder U."/>
            <person name="Lass-Florl C."/>
            <person name="Voigt K."/>
            <person name="Horn F."/>
        </authorList>
    </citation>
    <scope>NUCLEOTIDE SEQUENCE</scope>
    <source>
        <strain evidence="10">JMRC FSU:6197</strain>
    </source>
</reference>
<evidence type="ECO:0000256" key="4">
    <source>
        <dbReference type="ARBA" id="ARBA00022792"/>
    </source>
</evidence>
<keyword evidence="3 9" id="KW-0679">Respiratory chain</keyword>
<dbReference type="Pfam" id="PF04800">
    <property type="entry name" value="NDUS4"/>
    <property type="match status" value="1"/>
</dbReference>
<comment type="function">
    <text evidence="9">Accessory subunit of the mitochondrial membrane respiratory chain NADH dehydrogenase (Complex I), that is believed not to be involved in catalysis. Complex I functions in the transfer of electrons from NADH to the respiratory chain. The immediate electron acceptor for the enzyme is believed to be ubiquinone.</text>
</comment>
<evidence type="ECO:0000256" key="7">
    <source>
        <dbReference type="ARBA" id="ARBA00023128"/>
    </source>
</evidence>
<evidence type="ECO:0000256" key="3">
    <source>
        <dbReference type="ARBA" id="ARBA00022660"/>
    </source>
</evidence>
<evidence type="ECO:0000313" key="10">
    <source>
        <dbReference type="EMBL" id="CDS09609.1"/>
    </source>
</evidence>
<dbReference type="InterPro" id="IPR006885">
    <property type="entry name" value="NADH_UbQ_FeS_4_mit-like"/>
</dbReference>
<proteinExistence type="inferred from homology"/>
<organism evidence="10">
    <name type="scientific">Lichtheimia ramosa</name>
    <dbReference type="NCBI Taxonomy" id="688394"/>
    <lineage>
        <taxon>Eukaryota</taxon>
        <taxon>Fungi</taxon>
        <taxon>Fungi incertae sedis</taxon>
        <taxon>Mucoromycota</taxon>
        <taxon>Mucoromycotina</taxon>
        <taxon>Mucoromycetes</taxon>
        <taxon>Mucorales</taxon>
        <taxon>Lichtheimiaceae</taxon>
        <taxon>Lichtheimia</taxon>
    </lineage>
</organism>
<evidence type="ECO:0000256" key="9">
    <source>
        <dbReference type="RuleBase" id="RU367010"/>
    </source>
</evidence>
<dbReference type="OrthoDB" id="3089at2759"/>
<evidence type="ECO:0000256" key="8">
    <source>
        <dbReference type="ARBA" id="ARBA00023136"/>
    </source>
</evidence>
<comment type="subcellular location">
    <subcellularLocation>
        <location evidence="9">Mitochondrion inner membrane</location>
        <topology evidence="9">Peripheral membrane protein</topology>
        <orientation evidence="9">Matrix side</orientation>
    </subcellularLocation>
</comment>
<dbReference type="FunFam" id="3.30.160.190:FF:000001">
    <property type="entry name" value="NADH-ubiquinone oxidoreductase 21 kDa subunit mitochondrial"/>
    <property type="match status" value="1"/>
</dbReference>
<keyword evidence="8 9" id="KW-0472">Membrane</keyword>
<accession>A0A077WR19</accession>
<keyword evidence="5 9" id="KW-0809">Transit peptide</keyword>
<dbReference type="GO" id="GO:0022900">
    <property type="term" value="P:electron transport chain"/>
    <property type="evidence" value="ECO:0007669"/>
    <property type="project" value="InterPro"/>
</dbReference>
<protein>
    <recommendedName>
        <fullName evidence="9">NADH dehydrogenase [ubiquinone] iron-sulfur protein 4, mitochondrial</fullName>
    </recommendedName>
</protein>
<keyword evidence="4 9" id="KW-0999">Mitochondrion inner membrane</keyword>
<dbReference type="EMBL" id="LK023334">
    <property type="protein sequence ID" value="CDS09609.1"/>
    <property type="molecule type" value="Genomic_DNA"/>
</dbReference>
<evidence type="ECO:0000256" key="6">
    <source>
        <dbReference type="ARBA" id="ARBA00022982"/>
    </source>
</evidence>
<gene>
    <name evidence="10" type="ORF">LRAMOSA10969</name>
</gene>
<dbReference type="GO" id="GO:0005743">
    <property type="term" value="C:mitochondrial inner membrane"/>
    <property type="evidence" value="ECO:0007669"/>
    <property type="project" value="UniProtKB-SubCell"/>
</dbReference>
<evidence type="ECO:0000256" key="2">
    <source>
        <dbReference type="ARBA" id="ARBA00022448"/>
    </source>
</evidence>
<dbReference type="PANTHER" id="PTHR12219:SF8">
    <property type="entry name" value="NADH DEHYDROGENASE [UBIQUINONE] IRON-SULFUR PROTEIN 4, MITOCHONDRIAL"/>
    <property type="match status" value="1"/>
</dbReference>
<evidence type="ECO:0000256" key="5">
    <source>
        <dbReference type="ARBA" id="ARBA00022946"/>
    </source>
</evidence>
<dbReference type="AlphaFoldDB" id="A0A077WR19"/>
<keyword evidence="7 9" id="KW-0496">Mitochondrion</keyword>
<evidence type="ECO:0000256" key="1">
    <source>
        <dbReference type="ARBA" id="ARBA00005882"/>
    </source>
</evidence>
<comment type="similarity">
    <text evidence="1 9">Belongs to the complex I NDUFS4 subunit family.</text>
</comment>
<sequence length="156" mass="17701">MLASRSIAAIASRPALYSTRRLVTTEVTRPEHTPAAVDSVSGAPEELTTERMVRIFAPAKPATQSGKNNTRTWRIDFDILPDADRWENPLIGWASSADTQQALQIKFLSKEEAISFAERQGWSYYVQEPKKPKFVKKAYADNFKYNPNKLRLIKTK</sequence>
<dbReference type="Gene3D" id="3.30.160.190">
    <property type="entry name" value="atu1810 like domain"/>
    <property type="match status" value="1"/>
</dbReference>
<keyword evidence="2 9" id="KW-0813">Transport</keyword>
<dbReference type="PANTHER" id="PTHR12219">
    <property type="entry name" value="NADH-UBIQUINONE OXIDOREDUCTASE"/>
    <property type="match status" value="1"/>
</dbReference>
<dbReference type="InterPro" id="IPR038532">
    <property type="entry name" value="NDUFS4-like_sf"/>
</dbReference>
<name>A0A077WR19_9FUNG</name>
<keyword evidence="6 9" id="KW-0249">Electron transport</keyword>